<protein>
    <recommendedName>
        <fullName evidence="1">Transcription regulator PadR N-terminal domain-containing protein</fullName>
    </recommendedName>
</protein>
<evidence type="ECO:0000259" key="1">
    <source>
        <dbReference type="Pfam" id="PF03551"/>
    </source>
</evidence>
<dbReference type="InterPro" id="IPR036390">
    <property type="entry name" value="WH_DNA-bd_sf"/>
</dbReference>
<keyword evidence="3" id="KW-1185">Reference proteome</keyword>
<evidence type="ECO:0000313" key="3">
    <source>
        <dbReference type="Proteomes" id="UP000054387"/>
    </source>
</evidence>
<accession>A0A0W1R407</accession>
<dbReference type="InterPro" id="IPR005149">
    <property type="entry name" value="Tscrpt_reg_PadR_N"/>
</dbReference>
<dbReference type="InterPro" id="IPR036388">
    <property type="entry name" value="WH-like_DNA-bd_sf"/>
</dbReference>
<comment type="caution">
    <text evidence="2">The sequence shown here is derived from an EMBL/GenBank/DDBJ whole genome shotgun (WGS) entry which is preliminary data.</text>
</comment>
<sequence>MRRNNRQTNESCVVPPEAATAITPLTGFQRDTLCVVAALDDAAPTGVVIAQTLGDIYEEEITSGRVYQNLRTLVEADLLEKRPIDGRTNAYTVTESSCDGLRAYAAWTEACVEAVGEPHPLFAI</sequence>
<proteinExistence type="predicted"/>
<dbReference type="RefSeq" id="WP_058583627.1">
    <property type="nucleotide sequence ID" value="NZ_LOPU01000041.1"/>
</dbReference>
<name>A0A0W1R407_9EURY</name>
<dbReference type="SUPFAM" id="SSF46785">
    <property type="entry name" value="Winged helix' DNA-binding domain"/>
    <property type="match status" value="1"/>
</dbReference>
<evidence type="ECO:0000313" key="2">
    <source>
        <dbReference type="EMBL" id="KTG07615.1"/>
    </source>
</evidence>
<dbReference type="EMBL" id="LOPU01000041">
    <property type="protein sequence ID" value="KTG07615.1"/>
    <property type="molecule type" value="Genomic_DNA"/>
</dbReference>
<organism evidence="2 3">
    <name type="scientific">Haloprofundus marisrubri</name>
    <dbReference type="NCBI Taxonomy" id="1514971"/>
    <lineage>
        <taxon>Archaea</taxon>
        <taxon>Methanobacteriati</taxon>
        <taxon>Methanobacteriota</taxon>
        <taxon>Stenosarchaea group</taxon>
        <taxon>Halobacteria</taxon>
        <taxon>Halobacteriales</taxon>
        <taxon>Haloferacaceae</taxon>
        <taxon>Haloprofundus</taxon>
    </lineage>
</organism>
<dbReference type="Pfam" id="PF03551">
    <property type="entry name" value="PadR"/>
    <property type="match status" value="1"/>
</dbReference>
<dbReference type="Proteomes" id="UP000054387">
    <property type="component" value="Unassembled WGS sequence"/>
</dbReference>
<reference evidence="2 3" key="1">
    <citation type="submission" date="2015-12" db="EMBL/GenBank/DDBJ databases">
        <title>Haloprofundus marisrubri gen. nov., sp. nov., an extremely halophilic archaeon isolated from the Discovery deep brine-seawater interface in the Red Sea.</title>
        <authorList>
            <person name="Zhang G."/>
            <person name="Stingl U."/>
            <person name="Rashid M."/>
        </authorList>
    </citation>
    <scope>NUCLEOTIDE SEQUENCE [LARGE SCALE GENOMIC DNA]</scope>
    <source>
        <strain evidence="2 3">SB9</strain>
    </source>
</reference>
<gene>
    <name evidence="2" type="ORF">AUR64_02850</name>
</gene>
<feature type="domain" description="Transcription regulator PadR N-terminal" evidence="1">
    <location>
        <begin position="37"/>
        <end position="95"/>
    </location>
</feature>
<dbReference type="AlphaFoldDB" id="A0A0W1R407"/>
<dbReference type="Gene3D" id="1.10.10.10">
    <property type="entry name" value="Winged helix-like DNA-binding domain superfamily/Winged helix DNA-binding domain"/>
    <property type="match status" value="1"/>
</dbReference>